<evidence type="ECO:0000313" key="3">
    <source>
        <dbReference type="Proteomes" id="UP000324222"/>
    </source>
</evidence>
<sequence length="302" mass="32163">MVPLTVYEVVVEVTSHHHQHHSATHLGFLAGDTSESAGLLSAGWGDRVGEEASPTPPSSRPAFTFTSTSSSVGCGVCQQMDRTPPSSRHFDTTPMSRVSVWVARRPLMVVMVTCHLIGFLLGVPEWVFGVVGGCGSVRLHRCTTGRLDHPAVGSDPWCGGPPLPPSTSCQPSLPVESTESSHHAPNTPATEAPPTFKSPSHLNPPGGEARREAQRFPPPCLVLPATAAAAARLSQCTRQDKVHLSSSSLLLRRPVYPRGLCYGYSGRVGACLVFPFTRASESKGEHQKRGGEERSVRDGGPP</sequence>
<feature type="compositionally biased region" description="Basic and acidic residues" evidence="1">
    <location>
        <begin position="280"/>
        <end position="302"/>
    </location>
</feature>
<dbReference type="AlphaFoldDB" id="A0A5B7ER50"/>
<feature type="region of interest" description="Disordered" evidence="1">
    <location>
        <begin position="279"/>
        <end position="302"/>
    </location>
</feature>
<protein>
    <submittedName>
        <fullName evidence="2">Uncharacterized protein</fullName>
    </submittedName>
</protein>
<comment type="caution">
    <text evidence="2">The sequence shown here is derived from an EMBL/GenBank/DDBJ whole genome shotgun (WGS) entry which is preliminary data.</text>
</comment>
<proteinExistence type="predicted"/>
<accession>A0A5B7ER50</accession>
<organism evidence="2 3">
    <name type="scientific">Portunus trituberculatus</name>
    <name type="common">Swimming crab</name>
    <name type="synonym">Neptunus trituberculatus</name>
    <dbReference type="NCBI Taxonomy" id="210409"/>
    <lineage>
        <taxon>Eukaryota</taxon>
        <taxon>Metazoa</taxon>
        <taxon>Ecdysozoa</taxon>
        <taxon>Arthropoda</taxon>
        <taxon>Crustacea</taxon>
        <taxon>Multicrustacea</taxon>
        <taxon>Malacostraca</taxon>
        <taxon>Eumalacostraca</taxon>
        <taxon>Eucarida</taxon>
        <taxon>Decapoda</taxon>
        <taxon>Pleocyemata</taxon>
        <taxon>Brachyura</taxon>
        <taxon>Eubrachyura</taxon>
        <taxon>Portunoidea</taxon>
        <taxon>Portunidae</taxon>
        <taxon>Portuninae</taxon>
        <taxon>Portunus</taxon>
    </lineage>
</organism>
<evidence type="ECO:0000313" key="2">
    <source>
        <dbReference type="EMBL" id="MPC35875.1"/>
    </source>
</evidence>
<feature type="compositionally biased region" description="Low complexity" evidence="1">
    <location>
        <begin position="184"/>
        <end position="195"/>
    </location>
</feature>
<gene>
    <name evidence="2" type="ORF">E2C01_029312</name>
</gene>
<name>A0A5B7ER50_PORTR</name>
<reference evidence="2 3" key="1">
    <citation type="submission" date="2019-05" db="EMBL/GenBank/DDBJ databases">
        <title>Another draft genome of Portunus trituberculatus and its Hox gene families provides insights of decapod evolution.</title>
        <authorList>
            <person name="Jeong J.-H."/>
            <person name="Song I."/>
            <person name="Kim S."/>
            <person name="Choi T."/>
            <person name="Kim D."/>
            <person name="Ryu S."/>
            <person name="Kim W."/>
        </authorList>
    </citation>
    <scope>NUCLEOTIDE SEQUENCE [LARGE SCALE GENOMIC DNA]</scope>
    <source>
        <tissue evidence="2">Muscle</tissue>
    </source>
</reference>
<dbReference type="Proteomes" id="UP000324222">
    <property type="component" value="Unassembled WGS sequence"/>
</dbReference>
<dbReference type="EMBL" id="VSRR010003369">
    <property type="protein sequence ID" value="MPC35875.1"/>
    <property type="molecule type" value="Genomic_DNA"/>
</dbReference>
<feature type="compositionally biased region" description="Polar residues" evidence="1">
    <location>
        <begin position="166"/>
        <end position="178"/>
    </location>
</feature>
<evidence type="ECO:0000256" key="1">
    <source>
        <dbReference type="SAM" id="MobiDB-lite"/>
    </source>
</evidence>
<keyword evidence="3" id="KW-1185">Reference proteome</keyword>
<feature type="region of interest" description="Disordered" evidence="1">
    <location>
        <begin position="163"/>
        <end position="214"/>
    </location>
</feature>